<keyword evidence="1" id="KW-0808">Transferase</keyword>
<dbReference type="InterPro" id="IPR029044">
    <property type="entry name" value="Nucleotide-diphossugar_trans"/>
</dbReference>
<organism evidence="1 2">
    <name type="scientific">Methylocystis iwaonis</name>
    <dbReference type="NCBI Taxonomy" id="2885079"/>
    <lineage>
        <taxon>Bacteria</taxon>
        <taxon>Pseudomonadati</taxon>
        <taxon>Pseudomonadota</taxon>
        <taxon>Alphaproteobacteria</taxon>
        <taxon>Hyphomicrobiales</taxon>
        <taxon>Methylocystaceae</taxon>
        <taxon>Methylocystis</taxon>
    </lineage>
</organism>
<proteinExistence type="predicted"/>
<dbReference type="CDD" id="cd00761">
    <property type="entry name" value="Glyco_tranf_GTA_type"/>
    <property type="match status" value="1"/>
</dbReference>
<evidence type="ECO:0000313" key="1">
    <source>
        <dbReference type="EMBL" id="BDV33057.1"/>
    </source>
</evidence>
<evidence type="ECO:0000313" key="2">
    <source>
        <dbReference type="Proteomes" id="UP001317629"/>
    </source>
</evidence>
<gene>
    <name evidence="1" type="ORF">SS37A_05860</name>
</gene>
<reference evidence="1 2" key="1">
    <citation type="journal article" date="2023" name="Int. J. Syst. Evol. Microbiol.">
        <title>Methylocystis iwaonis sp. nov., a type II methane-oxidizing bacterium from surface soil of a rice paddy field in Japan, and emended description of the genus Methylocystis (ex Whittenbury et al. 1970) Bowman et al. 1993.</title>
        <authorList>
            <person name="Kaise H."/>
            <person name="Sawadogo J.B."/>
            <person name="Alam M.S."/>
            <person name="Ueno C."/>
            <person name="Dianou D."/>
            <person name="Shinjo R."/>
            <person name="Asakawa S."/>
        </authorList>
    </citation>
    <scope>NUCLEOTIDE SEQUENCE [LARGE SCALE GENOMIC DNA]</scope>
    <source>
        <strain evidence="1 2">SS37A-Re</strain>
    </source>
</reference>
<accession>A0ABM8E518</accession>
<dbReference type="EMBL" id="AP027142">
    <property type="protein sequence ID" value="BDV33057.1"/>
    <property type="molecule type" value="Genomic_DNA"/>
</dbReference>
<dbReference type="GO" id="GO:0016740">
    <property type="term" value="F:transferase activity"/>
    <property type="evidence" value="ECO:0007669"/>
    <property type="project" value="UniProtKB-KW"/>
</dbReference>
<dbReference type="Proteomes" id="UP001317629">
    <property type="component" value="Chromosome"/>
</dbReference>
<dbReference type="SUPFAM" id="SSF53448">
    <property type="entry name" value="Nucleotide-diphospho-sugar transferases"/>
    <property type="match status" value="1"/>
</dbReference>
<protein>
    <submittedName>
        <fullName evidence="1">Glycosyl transferase</fullName>
    </submittedName>
</protein>
<name>A0ABM8E518_9HYPH</name>
<dbReference type="RefSeq" id="WP_281930351.1">
    <property type="nucleotide sequence ID" value="NZ_AP027142.1"/>
</dbReference>
<dbReference type="Gene3D" id="3.90.550.10">
    <property type="entry name" value="Spore Coat Polysaccharide Biosynthesis Protein SpsA, Chain A"/>
    <property type="match status" value="1"/>
</dbReference>
<sequence length="289" mass="31465">MKIVVAIATTGRPHVVGQCLQRFAKFSHELHRLLVIGASPEDAPIPAGEAEFHVARARGLTIQRNHALDLVGTDADILVFVDDDYVPGEDFVDGVRRLFAEHAAIVAASGHLIADGIHHREPLDFDQADALVAAYSPPCPGDVRMTDETGAYGCNMAFRLAAAPQARFDENLPLYGWLEDTDFSALYARVGRVVRTNAFAGVHLGVRSGRTSGVRLGYSQIANPLYLLHKGTASARFVMNLASRNFLANLAKSLVPEPGIDRWGRLRGNVLALLDLARGRCDPRRVLEL</sequence>
<keyword evidence="2" id="KW-1185">Reference proteome</keyword>